<protein>
    <submittedName>
        <fullName evidence="1">Uncharacterized protein</fullName>
    </submittedName>
</protein>
<accession>A0A397RNH7</accession>
<dbReference type="AlphaFoldDB" id="A0A397RNH7"/>
<name>A0A397RNH7_9MOLU</name>
<gene>
    <name evidence="1" type="ORF">EI71_01252</name>
</gene>
<dbReference type="EMBL" id="QXEV01000013">
    <property type="protein sequence ID" value="RIA75683.1"/>
    <property type="molecule type" value="Genomic_DNA"/>
</dbReference>
<proteinExistence type="predicted"/>
<dbReference type="Proteomes" id="UP000266506">
    <property type="component" value="Unassembled WGS sequence"/>
</dbReference>
<comment type="caution">
    <text evidence="1">The sequence shown here is derived from an EMBL/GenBank/DDBJ whole genome shotgun (WGS) entry which is preliminary data.</text>
</comment>
<keyword evidence="2" id="KW-1185">Reference proteome</keyword>
<organism evidence="1 2">
    <name type="scientific">Anaeroplasma bactoclasticum</name>
    <dbReference type="NCBI Taxonomy" id="2088"/>
    <lineage>
        <taxon>Bacteria</taxon>
        <taxon>Bacillati</taxon>
        <taxon>Mycoplasmatota</taxon>
        <taxon>Mollicutes</taxon>
        <taxon>Anaeroplasmatales</taxon>
        <taxon>Anaeroplasmataceae</taxon>
        <taxon>Anaeroplasma</taxon>
    </lineage>
</organism>
<evidence type="ECO:0000313" key="1">
    <source>
        <dbReference type="EMBL" id="RIA75683.1"/>
    </source>
</evidence>
<dbReference type="InParanoid" id="A0A397RNH7"/>
<evidence type="ECO:0000313" key="2">
    <source>
        <dbReference type="Proteomes" id="UP000266506"/>
    </source>
</evidence>
<reference evidence="1 2" key="1">
    <citation type="submission" date="2018-08" db="EMBL/GenBank/DDBJ databases">
        <title>Genomic Encyclopedia of Archaeal and Bacterial Type Strains, Phase II (KMG-II): from individual species to whole genera.</title>
        <authorList>
            <person name="Goeker M."/>
        </authorList>
    </citation>
    <scope>NUCLEOTIDE SEQUENCE [LARGE SCALE GENOMIC DNA]</scope>
    <source>
        <strain evidence="1 2">ATCC 27112</strain>
    </source>
</reference>
<sequence length="41" mass="4570">MKEYNKPIIEEEVLELEDICVTSGTFNSTNGDTGVDFGNIF</sequence>
<dbReference type="RefSeq" id="WP_281268648.1">
    <property type="nucleotide sequence ID" value="NZ_QXEV01000013.1"/>
</dbReference>